<comment type="catalytic activity">
    <reaction evidence="7">
        <text>a 2'-deoxycytidine in DNA + S-adenosyl-L-methionine = a 5-methyl-2'-deoxycytidine in DNA + S-adenosyl-L-homocysteine + H(+)</text>
        <dbReference type="Rhea" id="RHEA:13681"/>
        <dbReference type="Rhea" id="RHEA-COMP:11369"/>
        <dbReference type="Rhea" id="RHEA-COMP:11370"/>
        <dbReference type="ChEBI" id="CHEBI:15378"/>
        <dbReference type="ChEBI" id="CHEBI:57856"/>
        <dbReference type="ChEBI" id="CHEBI:59789"/>
        <dbReference type="ChEBI" id="CHEBI:85452"/>
        <dbReference type="ChEBI" id="CHEBI:85454"/>
        <dbReference type="EC" id="2.1.1.37"/>
    </reaction>
</comment>
<protein>
    <recommendedName>
        <fullName evidence="7">Cytosine-specific methyltransferase</fullName>
        <ecNumber evidence="7">2.1.1.37</ecNumber>
    </recommendedName>
</protein>
<dbReference type="Gene3D" id="3.40.50.150">
    <property type="entry name" value="Vaccinia Virus protein VP39"/>
    <property type="match status" value="1"/>
</dbReference>
<dbReference type="PROSITE" id="PS00095">
    <property type="entry name" value="C5_MTASE_2"/>
    <property type="match status" value="1"/>
</dbReference>
<evidence type="ECO:0000256" key="2">
    <source>
        <dbReference type="ARBA" id="ARBA00022679"/>
    </source>
</evidence>
<dbReference type="PROSITE" id="PS51679">
    <property type="entry name" value="SAM_MT_C5"/>
    <property type="match status" value="1"/>
</dbReference>
<dbReference type="SUPFAM" id="SSF53335">
    <property type="entry name" value="S-adenosyl-L-methionine-dependent methyltransferases"/>
    <property type="match status" value="1"/>
</dbReference>
<keyword evidence="9" id="KW-1185">Reference proteome</keyword>
<reference evidence="8 9" key="1">
    <citation type="submission" date="2017-08" db="EMBL/GenBank/DDBJ databases">
        <title>Draft genome sequences of 64 type strains of genus Staph aureus.</title>
        <authorList>
            <person name="Cole K."/>
            <person name="Golubchik T."/>
            <person name="Russell J."/>
            <person name="Foster D."/>
            <person name="Llewelyn M."/>
            <person name="Wilson D."/>
            <person name="Crook D."/>
            <person name="Paul J."/>
        </authorList>
    </citation>
    <scope>NUCLEOTIDE SEQUENCE [LARGE SCALE GENOMIC DNA]</scope>
    <source>
        <strain evidence="8 9">DSM 29875</strain>
    </source>
</reference>
<gene>
    <name evidence="8" type="ORF">CD039_09910</name>
</gene>
<dbReference type="Gene3D" id="3.90.120.10">
    <property type="entry name" value="DNA Methylase, subunit A, domain 2"/>
    <property type="match status" value="1"/>
</dbReference>
<name>A0A2K4FAL2_9STAP</name>
<evidence type="ECO:0000256" key="4">
    <source>
        <dbReference type="ARBA" id="ARBA00022747"/>
    </source>
</evidence>
<organism evidence="8 9">
    <name type="scientific">Staphylococcus argensis</name>
    <dbReference type="NCBI Taxonomy" id="1607738"/>
    <lineage>
        <taxon>Bacteria</taxon>
        <taxon>Bacillati</taxon>
        <taxon>Bacillota</taxon>
        <taxon>Bacilli</taxon>
        <taxon>Bacillales</taxon>
        <taxon>Staphylococcaceae</taxon>
        <taxon>Staphylococcus</taxon>
    </lineage>
</organism>
<dbReference type="RefSeq" id="WP_103372175.1">
    <property type="nucleotide sequence ID" value="NZ_CBCRVO010000002.1"/>
</dbReference>
<dbReference type="PANTHER" id="PTHR10629:SF52">
    <property type="entry name" value="DNA (CYTOSINE-5)-METHYLTRANSFERASE 1"/>
    <property type="match status" value="1"/>
</dbReference>
<dbReference type="GO" id="GO:0032259">
    <property type="term" value="P:methylation"/>
    <property type="evidence" value="ECO:0007669"/>
    <property type="project" value="UniProtKB-KW"/>
</dbReference>
<sequence>MFTYIDLFSGAGGMTLGFELENFQQIMAVENEKFSAQTYKHNFPNHTLLLEDIKSIDEECIRDYTYNKNVDVIIGGPPCQGFSLAGKFGRKFLEDPRNQLFKEFLRFVNIIQPKIFIIENVARLLTHNKGKTMQNIINEIEKIGYFINYKIMQAADYNIPQKRQRIIIVGSKLPLFEFPKKSMNFETIQEAIDDLPPLLSGESSNIPNHFAMNHSNQMLEKMNYISDGGDRSQIPKDIRPKSGDARKYIRYHSASPSIPITGDMRKVFHYSQNRALTPRELARIQTFPDSFIFQGNSISIQQQIGNAVPPKLAQLLAIQVKKYLKIEKGVNYDNYLS</sequence>
<dbReference type="AlphaFoldDB" id="A0A2K4FAL2"/>
<evidence type="ECO:0000256" key="1">
    <source>
        <dbReference type="ARBA" id="ARBA00022603"/>
    </source>
</evidence>
<dbReference type="InterPro" id="IPR050390">
    <property type="entry name" value="C5-Methyltransferase"/>
</dbReference>
<dbReference type="InterPro" id="IPR001525">
    <property type="entry name" value="C5_MeTfrase"/>
</dbReference>
<dbReference type="GO" id="GO:0003886">
    <property type="term" value="F:DNA (cytosine-5-)-methyltransferase activity"/>
    <property type="evidence" value="ECO:0007669"/>
    <property type="project" value="UniProtKB-EC"/>
</dbReference>
<dbReference type="Proteomes" id="UP000242712">
    <property type="component" value="Unassembled WGS sequence"/>
</dbReference>
<dbReference type="OrthoDB" id="9813719at2"/>
<dbReference type="InterPro" id="IPR031303">
    <property type="entry name" value="C5_meth_CS"/>
</dbReference>
<evidence type="ECO:0000313" key="9">
    <source>
        <dbReference type="Proteomes" id="UP000242712"/>
    </source>
</evidence>
<feature type="active site" evidence="5">
    <location>
        <position position="79"/>
    </location>
</feature>
<dbReference type="GO" id="GO:0009307">
    <property type="term" value="P:DNA restriction-modification system"/>
    <property type="evidence" value="ECO:0007669"/>
    <property type="project" value="UniProtKB-KW"/>
</dbReference>
<dbReference type="GeneID" id="98298658"/>
<dbReference type="GO" id="GO:0044027">
    <property type="term" value="P:negative regulation of gene expression via chromosomal CpG island methylation"/>
    <property type="evidence" value="ECO:0007669"/>
    <property type="project" value="TreeGrafter"/>
</dbReference>
<dbReference type="PANTHER" id="PTHR10629">
    <property type="entry name" value="CYTOSINE-SPECIFIC METHYLTRANSFERASE"/>
    <property type="match status" value="1"/>
</dbReference>
<comment type="similarity">
    <text evidence="5 6">Belongs to the class I-like SAM-binding methyltransferase superfamily. C5-methyltransferase family.</text>
</comment>
<dbReference type="PROSITE" id="PS00094">
    <property type="entry name" value="C5_MTASE_1"/>
    <property type="match status" value="1"/>
</dbReference>
<dbReference type="InterPro" id="IPR029063">
    <property type="entry name" value="SAM-dependent_MTases_sf"/>
</dbReference>
<dbReference type="EC" id="2.1.1.37" evidence="7"/>
<dbReference type="GO" id="GO:0003677">
    <property type="term" value="F:DNA binding"/>
    <property type="evidence" value="ECO:0007669"/>
    <property type="project" value="TreeGrafter"/>
</dbReference>
<dbReference type="CDD" id="cd00315">
    <property type="entry name" value="Cyt_C5_DNA_methylase"/>
    <property type="match status" value="1"/>
</dbReference>
<evidence type="ECO:0000256" key="5">
    <source>
        <dbReference type="PROSITE-ProRule" id="PRU01016"/>
    </source>
</evidence>
<evidence type="ECO:0000256" key="7">
    <source>
        <dbReference type="RuleBase" id="RU000417"/>
    </source>
</evidence>
<dbReference type="InterPro" id="IPR018117">
    <property type="entry name" value="C5_DNA_meth_AS"/>
</dbReference>
<evidence type="ECO:0000313" key="8">
    <source>
        <dbReference type="EMBL" id="POA08389.1"/>
    </source>
</evidence>
<keyword evidence="1 5" id="KW-0489">Methyltransferase</keyword>
<accession>A0A2K4FAL2</accession>
<evidence type="ECO:0000256" key="3">
    <source>
        <dbReference type="ARBA" id="ARBA00022691"/>
    </source>
</evidence>
<dbReference type="EMBL" id="PPPX01000016">
    <property type="protein sequence ID" value="POA08389.1"/>
    <property type="molecule type" value="Genomic_DNA"/>
</dbReference>
<keyword evidence="4" id="KW-0680">Restriction system</keyword>
<dbReference type="PRINTS" id="PR00105">
    <property type="entry name" value="C5METTRFRASE"/>
</dbReference>
<dbReference type="NCBIfam" id="TIGR00675">
    <property type="entry name" value="dcm"/>
    <property type="match status" value="1"/>
</dbReference>
<dbReference type="Pfam" id="PF00145">
    <property type="entry name" value="DNA_methylase"/>
    <property type="match status" value="1"/>
</dbReference>
<evidence type="ECO:0000256" key="6">
    <source>
        <dbReference type="RuleBase" id="RU000416"/>
    </source>
</evidence>
<comment type="caution">
    <text evidence="8">The sequence shown here is derived from an EMBL/GenBank/DDBJ whole genome shotgun (WGS) entry which is preliminary data.</text>
</comment>
<proteinExistence type="inferred from homology"/>
<keyword evidence="2 5" id="KW-0808">Transferase</keyword>
<keyword evidence="3 5" id="KW-0949">S-adenosyl-L-methionine</keyword>